<proteinExistence type="inferred from homology"/>
<evidence type="ECO:0000256" key="2">
    <source>
        <dbReference type="ARBA" id="ARBA00008834"/>
    </source>
</evidence>
<dbReference type="HOGENOM" id="CLU_444937_0_0_1"/>
<feature type="chain" id="PRO_5001771956" description="endo-polygalacturonase" evidence="16">
    <location>
        <begin position="18"/>
        <end position="614"/>
    </location>
</feature>
<evidence type="ECO:0000256" key="16">
    <source>
        <dbReference type="SAM" id="SignalP"/>
    </source>
</evidence>
<dbReference type="SMART" id="SM00710">
    <property type="entry name" value="PbH1"/>
    <property type="match status" value="5"/>
</dbReference>
<organism evidence="18 19">
    <name type="scientific">Stachybotrys chartarum (strain CBS 109288 / IBT 7711)</name>
    <name type="common">Toxic black mold</name>
    <name type="synonym">Stilbospora chartarum</name>
    <dbReference type="NCBI Taxonomy" id="1280523"/>
    <lineage>
        <taxon>Eukaryota</taxon>
        <taxon>Fungi</taxon>
        <taxon>Dikarya</taxon>
        <taxon>Ascomycota</taxon>
        <taxon>Pezizomycotina</taxon>
        <taxon>Sordariomycetes</taxon>
        <taxon>Hypocreomycetidae</taxon>
        <taxon>Hypocreales</taxon>
        <taxon>Stachybotryaceae</taxon>
        <taxon>Stachybotrys</taxon>
    </lineage>
</organism>
<keyword evidence="7 15" id="KW-0378">Hydrolase</keyword>
<evidence type="ECO:0000313" key="19">
    <source>
        <dbReference type="Proteomes" id="UP000028045"/>
    </source>
</evidence>
<evidence type="ECO:0000256" key="9">
    <source>
        <dbReference type="ARBA" id="ARBA00023157"/>
    </source>
</evidence>
<dbReference type="PROSITE" id="PS00502">
    <property type="entry name" value="POLYGALACTURONASE"/>
    <property type="match status" value="1"/>
</dbReference>
<comment type="subcellular location">
    <subcellularLocation>
        <location evidence="1">Secreted</location>
    </subcellularLocation>
</comment>
<dbReference type="InterPro" id="IPR012334">
    <property type="entry name" value="Pectin_lyas_fold"/>
</dbReference>
<keyword evidence="19" id="KW-1185">Reference proteome</keyword>
<comment type="catalytic activity">
    <reaction evidence="12">
        <text>(1,4-alpha-D-galacturonosyl)n+m + H2O = (1,4-alpha-D-galacturonosyl)n + (1,4-alpha-D-galacturonosyl)m.</text>
        <dbReference type="EC" id="3.2.1.15"/>
    </reaction>
</comment>
<feature type="signal peptide" evidence="16">
    <location>
        <begin position="1"/>
        <end position="17"/>
    </location>
</feature>
<dbReference type="InterPro" id="IPR000743">
    <property type="entry name" value="Glyco_hydro_28"/>
</dbReference>
<dbReference type="GO" id="GO:0071555">
    <property type="term" value="P:cell wall organization"/>
    <property type="evidence" value="ECO:0007669"/>
    <property type="project" value="UniProtKB-KW"/>
</dbReference>
<dbReference type="FunFam" id="2.160.20.10:FF:000002">
    <property type="entry name" value="Endopolygalacturonase D"/>
    <property type="match status" value="1"/>
</dbReference>
<dbReference type="InterPro" id="IPR013320">
    <property type="entry name" value="ConA-like_dom_sf"/>
</dbReference>
<keyword evidence="11" id="KW-0961">Cell wall biogenesis/degradation</keyword>
<dbReference type="InterPro" id="IPR050434">
    <property type="entry name" value="Glycosyl_hydrlase_28"/>
</dbReference>
<dbReference type="SUPFAM" id="SSF49899">
    <property type="entry name" value="Concanavalin A-like lectins/glucanases"/>
    <property type="match status" value="1"/>
</dbReference>
<reference evidence="18 19" key="1">
    <citation type="journal article" date="2014" name="BMC Genomics">
        <title>Comparative genome sequencing reveals chemotype-specific gene clusters in the toxigenic black mold Stachybotrys.</title>
        <authorList>
            <person name="Semeiks J."/>
            <person name="Borek D."/>
            <person name="Otwinowski Z."/>
            <person name="Grishin N.V."/>
        </authorList>
    </citation>
    <scope>NUCLEOTIDE SEQUENCE [LARGE SCALE GENOMIC DNA]</scope>
    <source>
        <strain evidence="19">CBS 109288 / IBT 7711</strain>
    </source>
</reference>
<evidence type="ECO:0000256" key="8">
    <source>
        <dbReference type="ARBA" id="ARBA00023145"/>
    </source>
</evidence>
<evidence type="ECO:0000256" key="7">
    <source>
        <dbReference type="ARBA" id="ARBA00022801"/>
    </source>
</evidence>
<dbReference type="Gene3D" id="2.60.120.200">
    <property type="match status" value="1"/>
</dbReference>
<dbReference type="GO" id="GO:0005576">
    <property type="term" value="C:extracellular region"/>
    <property type="evidence" value="ECO:0007669"/>
    <property type="project" value="UniProtKB-SubCell"/>
</dbReference>
<dbReference type="Pfam" id="PF26113">
    <property type="entry name" value="GH16_XgeA"/>
    <property type="match status" value="1"/>
</dbReference>
<keyword evidence="9" id="KW-1015">Disulfide bond</keyword>
<evidence type="ECO:0000313" key="18">
    <source>
        <dbReference type="EMBL" id="KEY75226.1"/>
    </source>
</evidence>
<dbReference type="InterPro" id="IPR000757">
    <property type="entry name" value="Beta-glucanase-like"/>
</dbReference>
<dbReference type="PANTHER" id="PTHR31884">
    <property type="entry name" value="POLYGALACTURONASE"/>
    <property type="match status" value="1"/>
</dbReference>
<dbReference type="Proteomes" id="UP000028045">
    <property type="component" value="Unassembled WGS sequence"/>
</dbReference>
<dbReference type="SUPFAM" id="SSF51126">
    <property type="entry name" value="Pectin lyase-like"/>
    <property type="match status" value="1"/>
</dbReference>
<dbReference type="AlphaFoldDB" id="A0A084BCE7"/>
<comment type="similarity">
    <text evidence="2 15">Belongs to the glycosyl hydrolase 28 family.</text>
</comment>
<gene>
    <name evidence="18" type="ORF">S7711_07140</name>
</gene>
<evidence type="ECO:0000256" key="11">
    <source>
        <dbReference type="ARBA" id="ARBA00023316"/>
    </source>
</evidence>
<dbReference type="PANTHER" id="PTHR31884:SF1">
    <property type="entry name" value="POLYGALACTURONASE"/>
    <property type="match status" value="1"/>
</dbReference>
<sequence>MVSALLVLSALAASVAANPIQARASCNFNDAAAAAKGKTSCTTIVLDSIVVPAGKTLDLTGLKSGTHVTFKGKTTFGYKEWEGPLISVSGDKITVDGASGHSIDCQGQRWWDTKGSNGGKTKPKFFAAHKMTNSAINGLNVLNTPVQAFSINQATQLQVTGVHIDNSLGDSKGGHNTDAFDVGSSTGVTISGAVVKNQDDCLAVNSGTDITFQDGDCSGGHGISIGSVGGRSDNVVKKVRILNSKISNSDNGVRIKTVSGATGSVSDVTYDGITLSNIAKYGIVIQQDYKNGSPTGTPTGGVPITGLTLNNIHGSVKSGGTNVYILCANAKNWAWSKIAVTGGTKKKSTERHGGNSVPRFDANVPVTVDWDAKLGNGPDGWGNQELQHYTADPANAFHTPDGRLVLRALANNAAPSPDKRYTSARLVSRQTLARDRGVLTALIVSPCAVGIWPAFWLLPQEPFSWPTDGEVDIAETWNGDHENHTCLHWGHHHEPHKHRVLGTKIPDMHARPVRYDFAWEQPNGVPGQGRMVWYIDGRPVMKQRVPEGTRPLRDMTVLLNVAMGGNVCGGKTPQDGYYDMVVETIYMASELEYGGWHRFEGDWASPHISEGNTY</sequence>
<dbReference type="InterPro" id="IPR006626">
    <property type="entry name" value="PbH1"/>
</dbReference>
<dbReference type="EMBL" id="KL647391">
    <property type="protein sequence ID" value="KEY75226.1"/>
    <property type="molecule type" value="Genomic_DNA"/>
</dbReference>
<evidence type="ECO:0000256" key="6">
    <source>
        <dbReference type="ARBA" id="ARBA00022737"/>
    </source>
</evidence>
<dbReference type="GO" id="GO:0004650">
    <property type="term" value="F:polygalacturonase activity"/>
    <property type="evidence" value="ECO:0007669"/>
    <property type="project" value="UniProtKB-EC"/>
</dbReference>
<accession>A0A084BCE7</accession>
<keyword evidence="8" id="KW-0865">Zymogen</keyword>
<evidence type="ECO:0000256" key="15">
    <source>
        <dbReference type="RuleBase" id="RU361169"/>
    </source>
</evidence>
<evidence type="ECO:0000256" key="10">
    <source>
        <dbReference type="ARBA" id="ARBA00023295"/>
    </source>
</evidence>
<dbReference type="PROSITE" id="PS51762">
    <property type="entry name" value="GH16_2"/>
    <property type="match status" value="1"/>
</dbReference>
<dbReference type="CDD" id="cd08023">
    <property type="entry name" value="GH16_laminarinase_like"/>
    <property type="match status" value="1"/>
</dbReference>
<protein>
    <recommendedName>
        <fullName evidence="3">endo-polygalacturonase</fullName>
        <ecNumber evidence="3">3.2.1.15</ecNumber>
    </recommendedName>
    <alternativeName>
        <fullName evidence="13">Pectinase</fullName>
    </alternativeName>
</protein>
<evidence type="ECO:0000256" key="14">
    <source>
        <dbReference type="PROSITE-ProRule" id="PRU10052"/>
    </source>
</evidence>
<dbReference type="Pfam" id="PF00295">
    <property type="entry name" value="Glyco_hydro_28"/>
    <property type="match status" value="1"/>
</dbReference>
<evidence type="ECO:0000256" key="3">
    <source>
        <dbReference type="ARBA" id="ARBA00012736"/>
    </source>
</evidence>
<feature type="domain" description="GH16" evidence="17">
    <location>
        <begin position="350"/>
        <end position="612"/>
    </location>
</feature>
<evidence type="ECO:0000256" key="12">
    <source>
        <dbReference type="ARBA" id="ARBA00034074"/>
    </source>
</evidence>
<evidence type="ECO:0000256" key="13">
    <source>
        <dbReference type="ARBA" id="ARBA00083621"/>
    </source>
</evidence>
<feature type="active site" evidence="14">
    <location>
        <position position="221"/>
    </location>
</feature>
<dbReference type="Gene3D" id="2.160.20.10">
    <property type="entry name" value="Single-stranded right-handed beta-helix, Pectin lyase-like"/>
    <property type="match status" value="1"/>
</dbReference>
<keyword evidence="4" id="KW-0964">Secreted</keyword>
<keyword evidence="5 16" id="KW-0732">Signal</keyword>
<evidence type="ECO:0000259" key="17">
    <source>
        <dbReference type="PROSITE" id="PS51762"/>
    </source>
</evidence>
<evidence type="ECO:0000256" key="1">
    <source>
        <dbReference type="ARBA" id="ARBA00004613"/>
    </source>
</evidence>
<dbReference type="OrthoDB" id="1546079at2759"/>
<evidence type="ECO:0000256" key="4">
    <source>
        <dbReference type="ARBA" id="ARBA00022525"/>
    </source>
</evidence>
<keyword evidence="10 15" id="KW-0326">Glycosidase</keyword>
<name>A0A084BCE7_STACB</name>
<dbReference type="GO" id="GO:0045490">
    <property type="term" value="P:pectin catabolic process"/>
    <property type="evidence" value="ECO:0007669"/>
    <property type="project" value="UniProtKB-ARBA"/>
</dbReference>
<evidence type="ECO:0000256" key="5">
    <source>
        <dbReference type="ARBA" id="ARBA00022729"/>
    </source>
</evidence>
<keyword evidence="6" id="KW-0677">Repeat</keyword>
<dbReference type="InterPro" id="IPR011050">
    <property type="entry name" value="Pectin_lyase_fold/virulence"/>
</dbReference>
<dbReference type="EC" id="3.2.1.15" evidence="3"/>